<reference evidence="3 4" key="1">
    <citation type="submission" date="2016-10" db="EMBL/GenBank/DDBJ databases">
        <title>Evaluation of Human, Veterinary and Environmental Mycobacterium chelonae Isolates by Core Genome Phylogenomic Analysis, Targeted Gene Comparison, and Anti-microbial Susceptibility Patterns: A Tale of Mistaken Identities.</title>
        <authorList>
            <person name="Fogelson S.B."/>
            <person name="Camus A.C."/>
            <person name="Lorenz W."/>
            <person name="Vasireddy R."/>
            <person name="Vasireddy S."/>
            <person name="Smith T."/>
            <person name="Brown-Elliott B.A."/>
            <person name="Wallace R.J.Jr."/>
            <person name="Hasan N.A."/>
            <person name="Reischl U."/>
            <person name="Sanchez S."/>
        </authorList>
    </citation>
    <scope>NUCLEOTIDE SEQUENCE [LARGE SCALE GENOMIC DNA]</scope>
    <source>
        <strain evidence="3 4">1559</strain>
    </source>
</reference>
<proteinExistence type="predicted"/>
<organism evidence="3 4">
    <name type="scientific">Mycobacteroides franklinii</name>
    <dbReference type="NCBI Taxonomy" id="948102"/>
    <lineage>
        <taxon>Bacteria</taxon>
        <taxon>Bacillati</taxon>
        <taxon>Actinomycetota</taxon>
        <taxon>Actinomycetes</taxon>
        <taxon>Mycobacteriales</taxon>
        <taxon>Mycobacteriaceae</taxon>
        <taxon>Mycobacteroides</taxon>
    </lineage>
</organism>
<feature type="compositionally biased region" description="Pro residues" evidence="1">
    <location>
        <begin position="53"/>
        <end position="66"/>
    </location>
</feature>
<dbReference type="OrthoDB" id="4201904at2"/>
<dbReference type="STRING" id="948102.BKG76_14955"/>
<keyword evidence="2" id="KW-0812">Transmembrane</keyword>
<dbReference type="Proteomes" id="UP000179616">
    <property type="component" value="Unassembled WGS sequence"/>
</dbReference>
<feature type="compositionally biased region" description="Pro residues" evidence="1">
    <location>
        <begin position="1"/>
        <end position="44"/>
    </location>
</feature>
<evidence type="ECO:0000256" key="1">
    <source>
        <dbReference type="SAM" id="MobiDB-lite"/>
    </source>
</evidence>
<sequence>MTTPPQPPFGPPGSTPSEPSPWQPPAQQVPPPVQDQQVPPPAQEPSPTLQIPVTPPPVEPPPPPSEPGQAPEPGSAKKGRDYRSLVLIAVIVVAVVLAAVLGIELYARQRTSSEVNAATSCLVQDGATASFGPMPLVLQYLGNHIDKLTIKTAGNQIAQAKKMTVAITVRDISLNKTADSLGTIGQLDVEVSWPTAGITESARDLVPGMLGSLVGDATTNESTGEITLSAAGGLAQITTKPVIKDGMVTLQSENVSAFIGLPREIIQPALDTFSKGLVGGQYPMGLKAQEVKVTNDGITVKLSSTNQPMKPVENPCLQNLSF</sequence>
<dbReference type="EMBL" id="MLIK01000019">
    <property type="protein sequence ID" value="OHU21861.1"/>
    <property type="molecule type" value="Genomic_DNA"/>
</dbReference>
<feature type="region of interest" description="Disordered" evidence="1">
    <location>
        <begin position="1"/>
        <end position="78"/>
    </location>
</feature>
<dbReference type="InterPro" id="IPR021373">
    <property type="entry name" value="DUF2993"/>
</dbReference>
<feature type="transmembrane region" description="Helical" evidence="2">
    <location>
        <begin position="85"/>
        <end position="107"/>
    </location>
</feature>
<evidence type="ECO:0000313" key="3">
    <source>
        <dbReference type="EMBL" id="OHU21861.1"/>
    </source>
</evidence>
<dbReference type="Pfam" id="PF11209">
    <property type="entry name" value="LmeA"/>
    <property type="match status" value="1"/>
</dbReference>
<comment type="caution">
    <text evidence="3">The sequence shown here is derived from an EMBL/GenBank/DDBJ whole genome shotgun (WGS) entry which is preliminary data.</text>
</comment>
<evidence type="ECO:0000313" key="4">
    <source>
        <dbReference type="Proteomes" id="UP000179616"/>
    </source>
</evidence>
<dbReference type="AlphaFoldDB" id="A0A1S1L826"/>
<keyword evidence="2" id="KW-0472">Membrane</keyword>
<dbReference type="GeneID" id="57168107"/>
<accession>A0A1S1L826</accession>
<evidence type="ECO:0000256" key="2">
    <source>
        <dbReference type="SAM" id="Phobius"/>
    </source>
</evidence>
<protein>
    <recommendedName>
        <fullName evidence="5">DUF2993 domain-containing protein</fullName>
    </recommendedName>
</protein>
<gene>
    <name evidence="3" type="ORF">BKG76_14955</name>
</gene>
<keyword evidence="2" id="KW-1133">Transmembrane helix</keyword>
<name>A0A1S1L826_9MYCO</name>
<evidence type="ECO:0008006" key="5">
    <source>
        <dbReference type="Google" id="ProtNLM"/>
    </source>
</evidence>
<dbReference type="RefSeq" id="WP_070938318.1">
    <property type="nucleotide sequence ID" value="NZ_MLIK01000019.1"/>
</dbReference>